<dbReference type="GO" id="GO:0006545">
    <property type="term" value="P:glycine biosynthetic process"/>
    <property type="evidence" value="ECO:0007669"/>
    <property type="project" value="TreeGrafter"/>
</dbReference>
<reference evidence="8 9" key="1">
    <citation type="submission" date="2017-02" db="EMBL/GenBank/DDBJ databases">
        <title>Draft genome of Saccharomonospora sp. 154.</title>
        <authorList>
            <person name="Alonso-Carmona G.S."/>
            <person name="De La Haba R."/>
            <person name="Vera-Gargallo B."/>
            <person name="Sandoval-Trujillo A.H."/>
            <person name="Ramirez-Duran N."/>
            <person name="Ventosa A."/>
        </authorList>
    </citation>
    <scope>NUCLEOTIDE SEQUENCE [LARGE SCALE GENOMIC DNA]</scope>
    <source>
        <strain evidence="8 9">LRS4.154</strain>
    </source>
</reference>
<comment type="similarity">
    <text evidence="2">Belongs to the threonine aldolase family.</text>
</comment>
<dbReference type="InterPro" id="IPR015421">
    <property type="entry name" value="PyrdxlP-dep_Trfase_major"/>
</dbReference>
<evidence type="ECO:0000256" key="6">
    <source>
        <dbReference type="SAM" id="MobiDB-lite"/>
    </source>
</evidence>
<evidence type="ECO:0000256" key="4">
    <source>
        <dbReference type="ARBA" id="ARBA00023239"/>
    </source>
</evidence>
<feature type="region of interest" description="Disordered" evidence="6">
    <location>
        <begin position="1"/>
        <end position="23"/>
    </location>
</feature>
<dbReference type="PIRSF" id="PIRSF017617">
    <property type="entry name" value="Thr_aldolase"/>
    <property type="match status" value="1"/>
</dbReference>
<dbReference type="InterPro" id="IPR015424">
    <property type="entry name" value="PyrdxlP-dep_Trfase"/>
</dbReference>
<comment type="caution">
    <text evidence="8">The sequence shown here is derived from an EMBL/GenBank/DDBJ whole genome shotgun (WGS) entry which is preliminary data.</text>
</comment>
<feature type="modified residue" description="N6-(pyridoxal phosphate)lysine" evidence="5">
    <location>
        <position position="213"/>
    </location>
</feature>
<organism evidence="8 9">
    <name type="scientific">Saccharomonospora piscinae</name>
    <dbReference type="NCBI Taxonomy" id="687388"/>
    <lineage>
        <taxon>Bacteria</taxon>
        <taxon>Bacillati</taxon>
        <taxon>Actinomycetota</taxon>
        <taxon>Actinomycetes</taxon>
        <taxon>Pseudonocardiales</taxon>
        <taxon>Pseudonocardiaceae</taxon>
        <taxon>Saccharomonospora</taxon>
    </lineage>
</organism>
<sequence length="353" mass="36619">MDAVTDSTDTPPLDFRSDTVTRPDQHMRTVMADAEVGDNVIDTDPTIRALEERAAQTLGMPSALWTPSGTMANLVALSTHLRRGDRFLAPRGAHVLVNELGSAAWLAGGMPDLLDHDAGPGRPSPEAVRAAAGGTGPYYTLRTTLLSLENTHNAAGGAVTPPDEHARLVAAAREAGLRVHLDGARLWHAATALAVPPAALTVGVDSVAACFSKGLGAPVGSVVAGSEEFVEQARRMRQMLGGGVRQGGVLAAACLLALDRVDDLAADHARATALAEGLADRGWDVVPPQTNIVLAGVPDVNAALDTLRALGILVLPMAGKVRFVLHRDLTDDDVTEALRRIDAGTGDGTPSPA</sequence>
<evidence type="ECO:0000259" key="7">
    <source>
        <dbReference type="Pfam" id="PF01212"/>
    </source>
</evidence>
<dbReference type="GO" id="GO:0008732">
    <property type="term" value="F:L-allo-threonine aldolase activity"/>
    <property type="evidence" value="ECO:0007669"/>
    <property type="project" value="TreeGrafter"/>
</dbReference>
<comment type="cofactor">
    <cofactor evidence="1">
        <name>pyridoxal 5'-phosphate</name>
        <dbReference type="ChEBI" id="CHEBI:597326"/>
    </cofactor>
</comment>
<name>A0A1V9A235_SACPI</name>
<keyword evidence="4" id="KW-0456">Lyase</keyword>
<evidence type="ECO:0000256" key="5">
    <source>
        <dbReference type="PIRSR" id="PIRSR017617-1"/>
    </source>
</evidence>
<dbReference type="FunFam" id="3.40.640.10:FF:000030">
    <property type="entry name" value="Low-specificity L-threonine aldolase"/>
    <property type="match status" value="1"/>
</dbReference>
<dbReference type="Gene3D" id="3.40.640.10">
    <property type="entry name" value="Type I PLP-dependent aspartate aminotransferase-like (Major domain)"/>
    <property type="match status" value="1"/>
</dbReference>
<evidence type="ECO:0000256" key="2">
    <source>
        <dbReference type="ARBA" id="ARBA00006966"/>
    </source>
</evidence>
<protein>
    <submittedName>
        <fullName evidence="8">Threonine aldolase</fullName>
    </submittedName>
</protein>
<dbReference type="GO" id="GO:0005829">
    <property type="term" value="C:cytosol"/>
    <property type="evidence" value="ECO:0007669"/>
    <property type="project" value="TreeGrafter"/>
</dbReference>
<dbReference type="GO" id="GO:0006567">
    <property type="term" value="P:L-threonine catabolic process"/>
    <property type="evidence" value="ECO:0007669"/>
    <property type="project" value="TreeGrafter"/>
</dbReference>
<dbReference type="InterPro" id="IPR001597">
    <property type="entry name" value="ArAA_b-elim_lyase/Thr_aldolase"/>
</dbReference>
<accession>A0A1V9A235</accession>
<dbReference type="Proteomes" id="UP000192591">
    <property type="component" value="Unassembled WGS sequence"/>
</dbReference>
<keyword evidence="9" id="KW-1185">Reference proteome</keyword>
<dbReference type="Gene3D" id="3.90.1150.10">
    <property type="entry name" value="Aspartate Aminotransferase, domain 1"/>
    <property type="match status" value="1"/>
</dbReference>
<evidence type="ECO:0000313" key="9">
    <source>
        <dbReference type="Proteomes" id="UP000192591"/>
    </source>
</evidence>
<dbReference type="InterPro" id="IPR023603">
    <property type="entry name" value="Low_specificity_L-TA-like"/>
</dbReference>
<feature type="domain" description="Aromatic amino acid beta-eliminating lyase/threonine aldolase" evidence="7">
    <location>
        <begin position="14"/>
        <end position="294"/>
    </location>
</feature>
<gene>
    <name evidence="8" type="ORF">B1813_13390</name>
</gene>
<dbReference type="SUPFAM" id="SSF53383">
    <property type="entry name" value="PLP-dependent transferases"/>
    <property type="match status" value="1"/>
</dbReference>
<keyword evidence="3" id="KW-0663">Pyridoxal phosphate</keyword>
<dbReference type="Pfam" id="PF01212">
    <property type="entry name" value="Beta_elim_lyase"/>
    <property type="match status" value="1"/>
</dbReference>
<feature type="compositionally biased region" description="Polar residues" evidence="6">
    <location>
        <begin position="1"/>
        <end position="10"/>
    </location>
</feature>
<dbReference type="PANTHER" id="PTHR48097:SF9">
    <property type="entry name" value="L-THREONINE ALDOLASE"/>
    <property type="match status" value="1"/>
</dbReference>
<dbReference type="PANTHER" id="PTHR48097">
    <property type="entry name" value="L-THREONINE ALDOLASE-RELATED"/>
    <property type="match status" value="1"/>
</dbReference>
<dbReference type="AlphaFoldDB" id="A0A1V9A235"/>
<dbReference type="EMBL" id="MWIH01000006">
    <property type="protein sequence ID" value="OQO91202.1"/>
    <property type="molecule type" value="Genomic_DNA"/>
</dbReference>
<evidence type="ECO:0000256" key="1">
    <source>
        <dbReference type="ARBA" id="ARBA00001933"/>
    </source>
</evidence>
<dbReference type="NCBIfam" id="NF041359">
    <property type="entry name" value="GntG_guanitoxin"/>
    <property type="match status" value="1"/>
</dbReference>
<dbReference type="InterPro" id="IPR015422">
    <property type="entry name" value="PyrdxlP-dep_Trfase_small"/>
</dbReference>
<evidence type="ECO:0000313" key="8">
    <source>
        <dbReference type="EMBL" id="OQO91202.1"/>
    </source>
</evidence>
<dbReference type="STRING" id="1962155.B1813_13390"/>
<proteinExistence type="inferred from homology"/>
<evidence type="ECO:0000256" key="3">
    <source>
        <dbReference type="ARBA" id="ARBA00022898"/>
    </source>
</evidence>